<gene>
    <name evidence="3" type="ORF">BG846_00394</name>
    <name evidence="2" type="ORF">K701_27950</name>
</gene>
<evidence type="ECO:0000313" key="2">
    <source>
        <dbReference type="EMBL" id="KAF0646586.1"/>
    </source>
</evidence>
<dbReference type="AlphaFoldDB" id="A0A1Y2P2G1"/>
<dbReference type="EMBL" id="MIFZ01000044">
    <property type="protein sequence ID" value="OSY53934.1"/>
    <property type="molecule type" value="Genomic_DNA"/>
</dbReference>
<feature type="compositionally biased region" description="Pro residues" evidence="1">
    <location>
        <begin position="34"/>
        <end position="43"/>
    </location>
</feature>
<accession>A0A1Y2P2G1</accession>
<evidence type="ECO:0000256" key="1">
    <source>
        <dbReference type="SAM" id="MobiDB-lite"/>
    </source>
</evidence>
<evidence type="ECO:0000313" key="4">
    <source>
        <dbReference type="Proteomes" id="UP000194318"/>
    </source>
</evidence>
<protein>
    <submittedName>
        <fullName evidence="3">Uncharacterized protein</fullName>
    </submittedName>
</protein>
<dbReference type="RefSeq" id="WP_031132950.1">
    <property type="nucleotide sequence ID" value="NZ_ASYR01000050.1"/>
</dbReference>
<reference evidence="3 4" key="2">
    <citation type="submission" date="2016-09" db="EMBL/GenBank/DDBJ databases">
        <title>Streptomyces fradiae DSM40063, a candidate organism with high potential of specific P450 cytochromes.</title>
        <authorList>
            <person name="Grumaz C."/>
            <person name="Vainshtein Y."/>
            <person name="Kirstahler P."/>
            <person name="Sohn K."/>
        </authorList>
    </citation>
    <scope>NUCLEOTIDE SEQUENCE [LARGE SCALE GENOMIC DNA]</scope>
    <source>
        <strain evidence="3 4">DSM 40063</strain>
    </source>
</reference>
<evidence type="ECO:0000313" key="3">
    <source>
        <dbReference type="EMBL" id="OSY53934.1"/>
    </source>
</evidence>
<evidence type="ECO:0000313" key="5">
    <source>
        <dbReference type="Proteomes" id="UP000731519"/>
    </source>
</evidence>
<organism evidence="3 4">
    <name type="scientific">Streptomyces fradiae ATCC 10745 = DSM 40063</name>
    <dbReference type="NCBI Taxonomy" id="1319510"/>
    <lineage>
        <taxon>Bacteria</taxon>
        <taxon>Bacillati</taxon>
        <taxon>Actinomycetota</taxon>
        <taxon>Actinomycetes</taxon>
        <taxon>Kitasatosporales</taxon>
        <taxon>Streptomycetaceae</taxon>
        <taxon>Streptomyces</taxon>
    </lineage>
</organism>
<name>A0A1Y2P2G1_STRFR</name>
<dbReference type="Proteomes" id="UP000194318">
    <property type="component" value="Unassembled WGS sequence"/>
</dbReference>
<feature type="compositionally biased region" description="Basic residues" evidence="1">
    <location>
        <begin position="10"/>
        <end position="19"/>
    </location>
</feature>
<feature type="region of interest" description="Disordered" evidence="1">
    <location>
        <begin position="1"/>
        <end position="45"/>
    </location>
</feature>
<comment type="caution">
    <text evidence="3">The sequence shown here is derived from an EMBL/GenBank/DDBJ whole genome shotgun (WGS) entry which is preliminary data.</text>
</comment>
<dbReference type="EMBL" id="ASYR01000050">
    <property type="protein sequence ID" value="KAF0646586.1"/>
    <property type="molecule type" value="Genomic_DNA"/>
</dbReference>
<sequence>MSAAEPVRPPGRHIIRLVPRRADRPAGLPADTGAPPPPPPASAPVPALAETVEAMFLEEGLTLTDPATAHAFDVTMSAVVLLVQGAQEEGVLETDAYTILRRILDDMRATPTHL</sequence>
<reference evidence="2 5" key="1">
    <citation type="submission" date="2013-05" db="EMBL/GenBank/DDBJ databases">
        <title>Genome Sequence of Streptomyces fradiae.</title>
        <authorList>
            <person name="Kirby R."/>
        </authorList>
    </citation>
    <scope>NUCLEOTIDE SEQUENCE [LARGE SCALE GENOMIC DNA]</scope>
    <source>
        <strain evidence="2 5">ATCC 10745</strain>
    </source>
</reference>
<keyword evidence="5" id="KW-1185">Reference proteome</keyword>
<dbReference type="Proteomes" id="UP000731519">
    <property type="component" value="Unassembled WGS sequence"/>
</dbReference>
<proteinExistence type="predicted"/>